<keyword evidence="1" id="KW-0812">Transmembrane</keyword>
<comment type="caution">
    <text evidence="2">The sequence shown here is derived from an EMBL/GenBank/DDBJ whole genome shotgun (WGS) entry which is preliminary data.</text>
</comment>
<evidence type="ECO:0000313" key="3">
    <source>
        <dbReference type="Proteomes" id="UP001172743"/>
    </source>
</evidence>
<dbReference type="Pfam" id="PF13129">
    <property type="entry name" value="DUF3953"/>
    <property type="match status" value="1"/>
</dbReference>
<keyword evidence="1" id="KW-1133">Transmembrane helix</keyword>
<evidence type="ECO:0000256" key="1">
    <source>
        <dbReference type="SAM" id="Phobius"/>
    </source>
</evidence>
<dbReference type="EMBL" id="JAUHTQ010000009">
    <property type="protein sequence ID" value="MDN4494482.1"/>
    <property type="molecule type" value="Genomic_DNA"/>
</dbReference>
<sequence>MKIIRLILAIIVCALSGYSLLTGEFGPMPYSLLLLGVMIFLTGITEYREKRKVTGILSFISGTFCFFVGIYTIWLTVAFF</sequence>
<organism evidence="2 3">
    <name type="scientific">Ureibacillus aquaedulcis</name>
    <dbReference type="NCBI Taxonomy" id="3058421"/>
    <lineage>
        <taxon>Bacteria</taxon>
        <taxon>Bacillati</taxon>
        <taxon>Bacillota</taxon>
        <taxon>Bacilli</taxon>
        <taxon>Bacillales</taxon>
        <taxon>Caryophanaceae</taxon>
        <taxon>Ureibacillus</taxon>
    </lineage>
</organism>
<evidence type="ECO:0000313" key="2">
    <source>
        <dbReference type="EMBL" id="MDN4494482.1"/>
    </source>
</evidence>
<keyword evidence="1" id="KW-0472">Membrane</keyword>
<accession>A0ABT8GSV4</accession>
<name>A0ABT8GSV4_9BACL</name>
<keyword evidence="3" id="KW-1185">Reference proteome</keyword>
<feature type="transmembrane region" description="Helical" evidence="1">
    <location>
        <begin position="29"/>
        <end position="47"/>
    </location>
</feature>
<reference evidence="2" key="1">
    <citation type="submission" date="2023-07" db="EMBL/GenBank/DDBJ databases">
        <title>Ureibacillus sp. isolated from freshwater well.</title>
        <authorList>
            <person name="Kirdat K."/>
            <person name="Bhatt A."/>
            <person name="Teware R."/>
            <person name="Bhavsar Y."/>
            <person name="Yadav A."/>
        </authorList>
    </citation>
    <scope>NUCLEOTIDE SEQUENCE</scope>
    <source>
        <strain evidence="2">BA0131</strain>
    </source>
</reference>
<feature type="transmembrane region" description="Helical" evidence="1">
    <location>
        <begin position="59"/>
        <end position="79"/>
    </location>
</feature>
<dbReference type="RefSeq" id="WP_301138776.1">
    <property type="nucleotide sequence ID" value="NZ_JAUHTQ010000009.1"/>
</dbReference>
<dbReference type="InterPro" id="IPR025018">
    <property type="entry name" value="DUF3953"/>
</dbReference>
<dbReference type="Proteomes" id="UP001172743">
    <property type="component" value="Unassembled WGS sequence"/>
</dbReference>
<proteinExistence type="predicted"/>
<gene>
    <name evidence="2" type="ORF">QYB95_13095</name>
</gene>
<protein>
    <submittedName>
        <fullName evidence="2">YczI family protein</fullName>
    </submittedName>
</protein>